<comment type="caution">
    <text evidence="1">The sequence shown here is derived from an EMBL/GenBank/DDBJ whole genome shotgun (WGS) entry which is preliminary data.</text>
</comment>
<dbReference type="Proteomes" id="UP000886998">
    <property type="component" value="Unassembled WGS sequence"/>
</dbReference>
<protein>
    <submittedName>
        <fullName evidence="1">Uncharacterized protein</fullName>
    </submittedName>
</protein>
<sequence length="66" mass="7417">MTPAIGCEINACQRKVKPRWGKCPTRSIWTERLKKKDVGGSRTVGPQFISPTILLQYQGIGECRQV</sequence>
<accession>A0A8X6YF40</accession>
<dbReference type="EMBL" id="BMAV01019060">
    <property type="protein sequence ID" value="GFY71741.1"/>
    <property type="molecule type" value="Genomic_DNA"/>
</dbReference>
<gene>
    <name evidence="1" type="ORF">TNIN_150541</name>
</gene>
<dbReference type="AlphaFoldDB" id="A0A8X6YF40"/>
<proteinExistence type="predicted"/>
<name>A0A8X6YF40_9ARAC</name>
<keyword evidence="2" id="KW-1185">Reference proteome</keyword>
<reference evidence="1" key="1">
    <citation type="submission" date="2020-08" db="EMBL/GenBank/DDBJ databases">
        <title>Multicomponent nature underlies the extraordinary mechanical properties of spider dragline silk.</title>
        <authorList>
            <person name="Kono N."/>
            <person name="Nakamura H."/>
            <person name="Mori M."/>
            <person name="Yoshida Y."/>
            <person name="Ohtoshi R."/>
            <person name="Malay A.D."/>
            <person name="Moran D.A.P."/>
            <person name="Tomita M."/>
            <person name="Numata K."/>
            <person name="Arakawa K."/>
        </authorList>
    </citation>
    <scope>NUCLEOTIDE SEQUENCE</scope>
</reference>
<evidence type="ECO:0000313" key="1">
    <source>
        <dbReference type="EMBL" id="GFY71741.1"/>
    </source>
</evidence>
<evidence type="ECO:0000313" key="2">
    <source>
        <dbReference type="Proteomes" id="UP000886998"/>
    </source>
</evidence>
<organism evidence="1 2">
    <name type="scientific">Trichonephila inaurata madagascariensis</name>
    <dbReference type="NCBI Taxonomy" id="2747483"/>
    <lineage>
        <taxon>Eukaryota</taxon>
        <taxon>Metazoa</taxon>
        <taxon>Ecdysozoa</taxon>
        <taxon>Arthropoda</taxon>
        <taxon>Chelicerata</taxon>
        <taxon>Arachnida</taxon>
        <taxon>Araneae</taxon>
        <taxon>Araneomorphae</taxon>
        <taxon>Entelegynae</taxon>
        <taxon>Araneoidea</taxon>
        <taxon>Nephilidae</taxon>
        <taxon>Trichonephila</taxon>
        <taxon>Trichonephila inaurata</taxon>
    </lineage>
</organism>